<evidence type="ECO:0000313" key="2">
    <source>
        <dbReference type="Proteomes" id="UP001549106"/>
    </source>
</evidence>
<reference evidence="1 2" key="1">
    <citation type="submission" date="2024-06" db="EMBL/GenBank/DDBJ databases">
        <title>Genomic Encyclopedia of Type Strains, Phase IV (KMG-IV): sequencing the most valuable type-strain genomes for metagenomic binning, comparative biology and taxonomic classification.</title>
        <authorList>
            <person name="Goeker M."/>
        </authorList>
    </citation>
    <scope>NUCLEOTIDE SEQUENCE [LARGE SCALE GENOMIC DNA]</scope>
    <source>
        <strain evidence="1 2">DSM 29492</strain>
    </source>
</reference>
<dbReference type="InterPro" id="IPR017034">
    <property type="entry name" value="Abi_system_AbiD/AbiF"/>
</dbReference>
<protein>
    <submittedName>
        <fullName evidence="1">Abortive infection bacteriophage resistance protein</fullName>
    </submittedName>
</protein>
<evidence type="ECO:0000313" key="1">
    <source>
        <dbReference type="EMBL" id="MET3750351.1"/>
    </source>
</evidence>
<proteinExistence type="predicted"/>
<name>A0ABV2M1M4_9FIRM</name>
<comment type="caution">
    <text evidence="1">The sequence shown here is derived from an EMBL/GenBank/DDBJ whole genome shotgun (WGS) entry which is preliminary data.</text>
</comment>
<accession>A0ABV2M1M4</accession>
<keyword evidence="2" id="KW-1185">Reference proteome</keyword>
<gene>
    <name evidence="1" type="ORF">ABID24_001597</name>
</gene>
<dbReference type="Proteomes" id="UP001549106">
    <property type="component" value="Unassembled WGS sequence"/>
</dbReference>
<dbReference type="EMBL" id="JBEPMJ010000009">
    <property type="protein sequence ID" value="MET3750351.1"/>
    <property type="molecule type" value="Genomic_DNA"/>
</dbReference>
<dbReference type="PIRSF" id="PIRSF034934">
    <property type="entry name" value="AbiF_AbiD"/>
    <property type="match status" value="1"/>
</dbReference>
<organism evidence="1 2">
    <name type="scientific">Blautia caecimuris</name>
    <dbReference type="NCBI Taxonomy" id="1796615"/>
    <lineage>
        <taxon>Bacteria</taxon>
        <taxon>Bacillati</taxon>
        <taxon>Bacillota</taxon>
        <taxon>Clostridia</taxon>
        <taxon>Lachnospirales</taxon>
        <taxon>Lachnospiraceae</taxon>
        <taxon>Blautia</taxon>
    </lineage>
</organism>
<dbReference type="InterPro" id="IPR011664">
    <property type="entry name" value="Abi_system_AbiD/AbiF-like"/>
</dbReference>
<dbReference type="Pfam" id="PF07751">
    <property type="entry name" value="Abi_2"/>
    <property type="match status" value="1"/>
</dbReference>
<dbReference type="RefSeq" id="WP_257464511.1">
    <property type="nucleotide sequence ID" value="NZ_JANJZT010000009.1"/>
</dbReference>
<sequence length="311" mass="36557">MPKTFFTYEQQLNKLQNEKQLTITNLAYAEEVLEKLSYYSLIGGYKNLFKHPASGNYIYGVTFEEIVAFYYFDEELRTLFLKYILHVERHMKSMISYYFCEKYGENQSAYLDEHNYNLSKKNAHEVKRLVNSLSKSISVPSSYAYITHHVNTYGNVPLWVAMNAITFGQVSKMYQYAPTDIRTKISKRFGGLTEKQLHQLITIVARCRNVCAHGERLYSFRIRETIPDMPLHDKLKIVKKKGQFVSGKSDLFAAVIALRYLIGNEDFKKFKRDLLRLINDTLKKCPHISKEQLLKNMGFPENWDKILRYKK</sequence>